<dbReference type="InParanoid" id="A0A5C3PWQ9"/>
<reference evidence="6 7" key="1">
    <citation type="journal article" date="2019" name="Nat. Ecol. Evol.">
        <title>Megaphylogeny resolves global patterns of mushroom evolution.</title>
        <authorList>
            <person name="Varga T."/>
            <person name="Krizsan K."/>
            <person name="Foldi C."/>
            <person name="Dima B."/>
            <person name="Sanchez-Garcia M."/>
            <person name="Sanchez-Ramirez S."/>
            <person name="Szollosi G.J."/>
            <person name="Szarkandi J.G."/>
            <person name="Papp V."/>
            <person name="Albert L."/>
            <person name="Andreopoulos W."/>
            <person name="Angelini C."/>
            <person name="Antonin V."/>
            <person name="Barry K.W."/>
            <person name="Bougher N.L."/>
            <person name="Buchanan P."/>
            <person name="Buyck B."/>
            <person name="Bense V."/>
            <person name="Catcheside P."/>
            <person name="Chovatia M."/>
            <person name="Cooper J."/>
            <person name="Damon W."/>
            <person name="Desjardin D."/>
            <person name="Finy P."/>
            <person name="Geml J."/>
            <person name="Haridas S."/>
            <person name="Hughes K."/>
            <person name="Justo A."/>
            <person name="Karasinski D."/>
            <person name="Kautmanova I."/>
            <person name="Kiss B."/>
            <person name="Kocsube S."/>
            <person name="Kotiranta H."/>
            <person name="LaButti K.M."/>
            <person name="Lechner B.E."/>
            <person name="Liimatainen K."/>
            <person name="Lipzen A."/>
            <person name="Lukacs Z."/>
            <person name="Mihaltcheva S."/>
            <person name="Morgado L.N."/>
            <person name="Niskanen T."/>
            <person name="Noordeloos M.E."/>
            <person name="Ohm R.A."/>
            <person name="Ortiz-Santana B."/>
            <person name="Ovrebo C."/>
            <person name="Racz N."/>
            <person name="Riley R."/>
            <person name="Savchenko A."/>
            <person name="Shiryaev A."/>
            <person name="Soop K."/>
            <person name="Spirin V."/>
            <person name="Szebenyi C."/>
            <person name="Tomsovsky M."/>
            <person name="Tulloss R.E."/>
            <person name="Uehling J."/>
            <person name="Grigoriev I.V."/>
            <person name="Vagvolgyi C."/>
            <person name="Papp T."/>
            <person name="Martin F.M."/>
            <person name="Miettinen O."/>
            <person name="Hibbett D.S."/>
            <person name="Nagy L.G."/>
        </authorList>
    </citation>
    <scope>NUCLEOTIDE SEQUENCE [LARGE SCALE GENOMIC DNA]</scope>
    <source>
        <strain evidence="6 7">HHB13444</strain>
    </source>
</reference>
<dbReference type="SUPFAM" id="SSF48371">
    <property type="entry name" value="ARM repeat"/>
    <property type="match status" value="1"/>
</dbReference>
<dbReference type="Pfam" id="PF01753">
    <property type="entry name" value="zf-MYND"/>
    <property type="match status" value="1"/>
</dbReference>
<evidence type="ECO:0000256" key="4">
    <source>
        <dbReference type="PROSITE-ProRule" id="PRU00134"/>
    </source>
</evidence>
<evidence type="ECO:0000256" key="2">
    <source>
        <dbReference type="ARBA" id="ARBA00022771"/>
    </source>
</evidence>
<dbReference type="Gene3D" id="6.10.140.2220">
    <property type="match status" value="1"/>
</dbReference>
<dbReference type="PROSITE" id="PS50865">
    <property type="entry name" value="ZF_MYND_2"/>
    <property type="match status" value="1"/>
</dbReference>
<accession>A0A5C3PWQ9</accession>
<keyword evidence="3" id="KW-0862">Zinc</keyword>
<gene>
    <name evidence="6" type="ORF">K466DRAFT_145628</name>
</gene>
<dbReference type="Proteomes" id="UP000308197">
    <property type="component" value="Unassembled WGS sequence"/>
</dbReference>
<proteinExistence type="predicted"/>
<dbReference type="InterPro" id="IPR002893">
    <property type="entry name" value="Znf_MYND"/>
</dbReference>
<dbReference type="SUPFAM" id="SSF144232">
    <property type="entry name" value="HIT/MYND zinc finger-like"/>
    <property type="match status" value="1"/>
</dbReference>
<dbReference type="EMBL" id="ML210985">
    <property type="protein sequence ID" value="TFK93217.1"/>
    <property type="molecule type" value="Genomic_DNA"/>
</dbReference>
<evidence type="ECO:0000313" key="6">
    <source>
        <dbReference type="EMBL" id="TFK93217.1"/>
    </source>
</evidence>
<keyword evidence="7" id="KW-1185">Reference proteome</keyword>
<keyword evidence="2 4" id="KW-0863">Zinc-finger</keyword>
<dbReference type="GO" id="GO:0008270">
    <property type="term" value="F:zinc ion binding"/>
    <property type="evidence" value="ECO:0007669"/>
    <property type="project" value="UniProtKB-KW"/>
</dbReference>
<sequence>MGTRSRNNDATNHGLYDLYVDFCRTVNRLPLEQAYVYVRRRLGIPNAMRRKGLRKLHMCLPVASRKLSYIFDLAASQTEWDVCATIEWIWLEICADAMLCHGLLEDGLLSRVLPLIDAIEPSILLQLLAVLATHGDDSVKSEILRHLPAVLIKWDPWMCDEIQCSEFLLVTLCHCIGVATFPADPVPMFPPHISVTFVADVALEALQHPEASHDLIIHAIPLLILCAKACVPEEIRTRQRILDFLALLLHSNEPSIRAVATWVFCGLPPAERKSTSNYASRAGSVELVDLTALARCDAPPESERRAIRNYTLTVRKLLQALHDDGDFETFGIGLSTSLWHGPFIYSDDDFANFKDGALARFNSWDSVLLEAAEVLRRFNLSWEISRADTLTLEHLARSGPPDAAAAHAREVLKRNSHHVYAALILCEWSGDREEALQAALNGLGERVPGVLTPYLRRRLYAAAIELAQAKAQTLLLQTGPSDRRRRFAGFACLDSMADYDRVLIPTAPSDAREFLHMTDLAIIHLLLTRAHIHTPDQLEDTLYMLSERVALLVRTLENSGFKIVEGSYRAKRRALVHHFTNGFAKWAELVERFDHIDAQNRAFWRSNLPKQEEQEHSGWPHEEQYARWWEPENEPTFASLLRGPLRCSCHSSEDGGIQMGPGLALLYACSWCFCRSVIVRKCSRCQDAWYCDSTCQRAHWPQHRMACLEYHRK</sequence>
<dbReference type="PROSITE" id="PS01360">
    <property type="entry name" value="ZF_MYND_1"/>
    <property type="match status" value="1"/>
</dbReference>
<organism evidence="6 7">
    <name type="scientific">Polyporus arcularius HHB13444</name>
    <dbReference type="NCBI Taxonomy" id="1314778"/>
    <lineage>
        <taxon>Eukaryota</taxon>
        <taxon>Fungi</taxon>
        <taxon>Dikarya</taxon>
        <taxon>Basidiomycota</taxon>
        <taxon>Agaricomycotina</taxon>
        <taxon>Agaricomycetes</taxon>
        <taxon>Polyporales</taxon>
        <taxon>Polyporaceae</taxon>
        <taxon>Polyporus</taxon>
    </lineage>
</organism>
<feature type="domain" description="MYND-type" evidence="5">
    <location>
        <begin position="669"/>
        <end position="707"/>
    </location>
</feature>
<evidence type="ECO:0000256" key="3">
    <source>
        <dbReference type="ARBA" id="ARBA00022833"/>
    </source>
</evidence>
<dbReference type="STRING" id="1314778.A0A5C3PWQ9"/>
<dbReference type="InterPro" id="IPR016024">
    <property type="entry name" value="ARM-type_fold"/>
</dbReference>
<evidence type="ECO:0000256" key="1">
    <source>
        <dbReference type="ARBA" id="ARBA00022723"/>
    </source>
</evidence>
<dbReference type="AlphaFoldDB" id="A0A5C3PWQ9"/>
<evidence type="ECO:0000259" key="5">
    <source>
        <dbReference type="PROSITE" id="PS50865"/>
    </source>
</evidence>
<protein>
    <recommendedName>
        <fullName evidence="5">MYND-type domain-containing protein</fullName>
    </recommendedName>
</protein>
<keyword evidence="1" id="KW-0479">Metal-binding</keyword>
<evidence type="ECO:0000313" key="7">
    <source>
        <dbReference type="Proteomes" id="UP000308197"/>
    </source>
</evidence>
<name>A0A5C3PWQ9_9APHY</name>